<evidence type="ECO:0000313" key="18">
    <source>
        <dbReference type="Proteomes" id="UP000037558"/>
    </source>
</evidence>
<proteinExistence type="predicted"/>
<dbReference type="InterPro" id="IPR003594">
    <property type="entry name" value="HATPase_dom"/>
</dbReference>
<dbReference type="Pfam" id="PF00672">
    <property type="entry name" value="HAMP"/>
    <property type="match status" value="1"/>
</dbReference>
<evidence type="ECO:0000256" key="12">
    <source>
        <dbReference type="ARBA" id="ARBA00023012"/>
    </source>
</evidence>
<dbReference type="CDD" id="cd06225">
    <property type="entry name" value="HAMP"/>
    <property type="match status" value="1"/>
</dbReference>
<dbReference type="RefSeq" id="WP_053403151.1">
    <property type="nucleotide sequence ID" value="NZ_JAUKEN010000005.1"/>
</dbReference>
<dbReference type="InterPro" id="IPR050640">
    <property type="entry name" value="Bact_2-comp_sensor_kinase"/>
</dbReference>
<accession>A0A0M0KQP5</accession>
<keyword evidence="9" id="KW-0418">Kinase</keyword>
<keyword evidence="6" id="KW-0808">Transferase</keyword>
<evidence type="ECO:0000256" key="10">
    <source>
        <dbReference type="ARBA" id="ARBA00022840"/>
    </source>
</evidence>
<feature type="domain" description="Histidine kinase" evidence="15">
    <location>
        <begin position="366"/>
        <end position="471"/>
    </location>
</feature>
<comment type="caution">
    <text evidence="17">The sequence shown here is derived from an EMBL/GenBank/DDBJ whole genome shotgun (WGS) entry which is preliminary data.</text>
</comment>
<keyword evidence="18" id="KW-1185">Reference proteome</keyword>
<evidence type="ECO:0000256" key="8">
    <source>
        <dbReference type="ARBA" id="ARBA00022741"/>
    </source>
</evidence>
<protein>
    <recommendedName>
        <fullName evidence="3">histidine kinase</fullName>
        <ecNumber evidence="3">2.7.13.3</ecNumber>
    </recommendedName>
</protein>
<evidence type="ECO:0000256" key="3">
    <source>
        <dbReference type="ARBA" id="ARBA00012438"/>
    </source>
</evidence>
<keyword evidence="13 14" id="KW-0472">Membrane</keyword>
<dbReference type="Pfam" id="PF06580">
    <property type="entry name" value="His_kinase"/>
    <property type="match status" value="1"/>
</dbReference>
<dbReference type="OrthoDB" id="9776552at2"/>
<dbReference type="PANTHER" id="PTHR34220">
    <property type="entry name" value="SENSOR HISTIDINE KINASE YPDA"/>
    <property type="match status" value="1"/>
</dbReference>
<keyword evidence="11 14" id="KW-1133">Transmembrane helix</keyword>
<evidence type="ECO:0000256" key="13">
    <source>
        <dbReference type="ARBA" id="ARBA00023136"/>
    </source>
</evidence>
<sequence length="475" mass="54374">MSIRNKLFIFIPLLVIFLNFIFFLIFYSGKQVQESYHVVTERILLYKQITDGSKHNLRTLNQHLTSQDDKSLQAFQREKLSLKELRSQLADQENIGTSHTLMIQDLEHMIDSFVEEEEATISALQKGDLAQYTLHYAEAEKTSSFIREEGQNLVDAELSFYQPFYKNILRHTEVINRLGAALFIMTTVVSIGLAIWLSRSITNPINHLVQAARRISHGEVSPDMPKGNDRDEIGILALAFQHMLKSLKELNEKQLESVEKDRLVKELELKALQNQINPHFLFNTLNALSKLAFIEGAEKTSDLTISVSNLLRYNLQKLDQPVTLREEVENVSEYFAIQKARFRERITFQTVIEEEAMNHLVPCLTLQPIIENAFVHGIEGMEEGAVICLRIQKQEDTVKISIEDNGVGMSEETKQSLLRMEQGAVPSTSTGIGTVNVFKRLELFYETNNLVRIESKEGEGTLVMFHLPYTSMHEQ</sequence>
<dbReference type="GO" id="GO:0000155">
    <property type="term" value="F:phosphorelay sensor kinase activity"/>
    <property type="evidence" value="ECO:0007669"/>
    <property type="project" value="InterPro"/>
</dbReference>
<dbReference type="PATRIC" id="fig|284581.3.peg.4329"/>
<evidence type="ECO:0000256" key="11">
    <source>
        <dbReference type="ARBA" id="ARBA00022989"/>
    </source>
</evidence>
<keyword evidence="10" id="KW-0067">ATP-binding</keyword>
<dbReference type="STRING" id="284581.AMD01_19700"/>
<organism evidence="17 18">
    <name type="scientific">Priestia koreensis</name>
    <dbReference type="NCBI Taxonomy" id="284581"/>
    <lineage>
        <taxon>Bacteria</taxon>
        <taxon>Bacillati</taxon>
        <taxon>Bacillota</taxon>
        <taxon>Bacilli</taxon>
        <taxon>Bacillales</taxon>
        <taxon>Bacillaceae</taxon>
        <taxon>Priestia</taxon>
    </lineage>
</organism>
<dbReference type="InterPro" id="IPR005467">
    <property type="entry name" value="His_kinase_dom"/>
</dbReference>
<dbReference type="PROSITE" id="PS50109">
    <property type="entry name" value="HIS_KIN"/>
    <property type="match status" value="1"/>
</dbReference>
<evidence type="ECO:0000256" key="9">
    <source>
        <dbReference type="ARBA" id="ARBA00022777"/>
    </source>
</evidence>
<dbReference type="Gene3D" id="3.30.565.10">
    <property type="entry name" value="Histidine kinase-like ATPase, C-terminal domain"/>
    <property type="match status" value="1"/>
</dbReference>
<dbReference type="EC" id="2.7.13.3" evidence="3"/>
<feature type="transmembrane region" description="Helical" evidence="14">
    <location>
        <begin position="174"/>
        <end position="197"/>
    </location>
</feature>
<dbReference type="Gene3D" id="6.10.340.10">
    <property type="match status" value="1"/>
</dbReference>
<dbReference type="InterPro" id="IPR036890">
    <property type="entry name" value="HATPase_C_sf"/>
</dbReference>
<feature type="transmembrane region" description="Helical" evidence="14">
    <location>
        <begin position="6"/>
        <end position="27"/>
    </location>
</feature>
<evidence type="ECO:0000256" key="7">
    <source>
        <dbReference type="ARBA" id="ARBA00022692"/>
    </source>
</evidence>
<keyword evidence="12" id="KW-0902">Two-component regulatory system</keyword>
<dbReference type="Proteomes" id="UP000037558">
    <property type="component" value="Unassembled WGS sequence"/>
</dbReference>
<comment type="catalytic activity">
    <reaction evidence="1">
        <text>ATP + protein L-histidine = ADP + protein N-phospho-L-histidine.</text>
        <dbReference type="EC" id="2.7.13.3"/>
    </reaction>
</comment>
<dbReference type="EMBL" id="LILC01000030">
    <property type="protein sequence ID" value="KOO41166.1"/>
    <property type="molecule type" value="Genomic_DNA"/>
</dbReference>
<keyword evidence="4" id="KW-1003">Cell membrane</keyword>
<evidence type="ECO:0000259" key="15">
    <source>
        <dbReference type="PROSITE" id="PS50109"/>
    </source>
</evidence>
<evidence type="ECO:0000256" key="4">
    <source>
        <dbReference type="ARBA" id="ARBA00022475"/>
    </source>
</evidence>
<dbReference type="SUPFAM" id="SSF55874">
    <property type="entry name" value="ATPase domain of HSP90 chaperone/DNA topoisomerase II/histidine kinase"/>
    <property type="match status" value="1"/>
</dbReference>
<dbReference type="Pfam" id="PF02518">
    <property type="entry name" value="HATPase_c"/>
    <property type="match status" value="1"/>
</dbReference>
<evidence type="ECO:0000256" key="5">
    <source>
        <dbReference type="ARBA" id="ARBA00022553"/>
    </source>
</evidence>
<evidence type="ECO:0000256" key="6">
    <source>
        <dbReference type="ARBA" id="ARBA00022679"/>
    </source>
</evidence>
<dbReference type="GO" id="GO:0005886">
    <property type="term" value="C:plasma membrane"/>
    <property type="evidence" value="ECO:0007669"/>
    <property type="project" value="UniProtKB-SubCell"/>
</dbReference>
<reference evidence="18" key="1">
    <citation type="submission" date="2015-08" db="EMBL/GenBank/DDBJ databases">
        <title>Fjat-14210 dsm16467.</title>
        <authorList>
            <person name="Liu B."/>
            <person name="Wang J."/>
            <person name="Zhu Y."/>
            <person name="Liu G."/>
            <person name="Chen Q."/>
            <person name="Chen Z."/>
            <person name="Lan J."/>
            <person name="Che J."/>
            <person name="Ge C."/>
            <person name="Shi H."/>
            <person name="Pan Z."/>
            <person name="Liu X."/>
        </authorList>
    </citation>
    <scope>NUCLEOTIDE SEQUENCE [LARGE SCALE GENOMIC DNA]</scope>
    <source>
        <strain evidence="18">DSM 16467</strain>
    </source>
</reference>
<comment type="subcellular location">
    <subcellularLocation>
        <location evidence="2">Cell membrane</location>
        <topology evidence="2">Multi-pass membrane protein</topology>
    </subcellularLocation>
</comment>
<keyword evidence="7 14" id="KW-0812">Transmembrane</keyword>
<evidence type="ECO:0000256" key="1">
    <source>
        <dbReference type="ARBA" id="ARBA00000085"/>
    </source>
</evidence>
<keyword evidence="5" id="KW-0597">Phosphoprotein</keyword>
<dbReference type="AlphaFoldDB" id="A0A0M0KQP5"/>
<dbReference type="InterPro" id="IPR003660">
    <property type="entry name" value="HAMP_dom"/>
</dbReference>
<keyword evidence="8" id="KW-0547">Nucleotide-binding</keyword>
<dbReference type="InterPro" id="IPR010559">
    <property type="entry name" value="Sig_transdc_His_kin_internal"/>
</dbReference>
<dbReference type="SMART" id="SM00387">
    <property type="entry name" value="HATPase_c"/>
    <property type="match status" value="1"/>
</dbReference>
<dbReference type="PANTHER" id="PTHR34220:SF11">
    <property type="entry name" value="SENSOR PROTEIN KINASE HPTS"/>
    <property type="match status" value="1"/>
</dbReference>
<dbReference type="PROSITE" id="PS50885">
    <property type="entry name" value="HAMP"/>
    <property type="match status" value="1"/>
</dbReference>
<evidence type="ECO:0000256" key="14">
    <source>
        <dbReference type="SAM" id="Phobius"/>
    </source>
</evidence>
<evidence type="ECO:0000256" key="2">
    <source>
        <dbReference type="ARBA" id="ARBA00004651"/>
    </source>
</evidence>
<dbReference type="SMART" id="SM00304">
    <property type="entry name" value="HAMP"/>
    <property type="match status" value="1"/>
</dbReference>
<dbReference type="SUPFAM" id="SSF158472">
    <property type="entry name" value="HAMP domain-like"/>
    <property type="match status" value="1"/>
</dbReference>
<evidence type="ECO:0000313" key="17">
    <source>
        <dbReference type="EMBL" id="KOO41166.1"/>
    </source>
</evidence>
<name>A0A0M0KQP5_9BACI</name>
<feature type="domain" description="HAMP" evidence="16">
    <location>
        <begin position="199"/>
        <end position="252"/>
    </location>
</feature>
<evidence type="ECO:0000259" key="16">
    <source>
        <dbReference type="PROSITE" id="PS50885"/>
    </source>
</evidence>
<gene>
    <name evidence="17" type="ORF">AMD01_19700</name>
</gene>
<dbReference type="GO" id="GO:0005524">
    <property type="term" value="F:ATP binding"/>
    <property type="evidence" value="ECO:0007669"/>
    <property type="project" value="UniProtKB-KW"/>
</dbReference>